<dbReference type="GO" id="GO:0008017">
    <property type="term" value="F:microtubule binding"/>
    <property type="evidence" value="ECO:0007669"/>
    <property type="project" value="InterPro"/>
</dbReference>
<protein>
    <recommendedName>
        <fullName evidence="5">Protein regulator of cytokinesis 1</fullName>
    </recommendedName>
</protein>
<dbReference type="GO" id="GO:0051256">
    <property type="term" value="P:mitotic spindle midzone assembly"/>
    <property type="evidence" value="ECO:0007669"/>
    <property type="project" value="TreeGrafter"/>
</dbReference>
<comment type="caution">
    <text evidence="3">The sequence shown here is derived from an EMBL/GenBank/DDBJ whole genome shotgun (WGS) entry which is preliminary data.</text>
</comment>
<evidence type="ECO:0000256" key="2">
    <source>
        <dbReference type="SAM" id="MobiDB-lite"/>
    </source>
</evidence>
<evidence type="ECO:0008006" key="5">
    <source>
        <dbReference type="Google" id="ProtNLM"/>
    </source>
</evidence>
<evidence type="ECO:0000313" key="4">
    <source>
        <dbReference type="Proteomes" id="UP000821837"/>
    </source>
</evidence>
<feature type="compositionally biased region" description="Basic and acidic residues" evidence="2">
    <location>
        <begin position="386"/>
        <end position="400"/>
    </location>
</feature>
<keyword evidence="4" id="KW-1185">Reference proteome</keyword>
<dbReference type="Proteomes" id="UP000821837">
    <property type="component" value="Unassembled WGS sequence"/>
</dbReference>
<feature type="coiled-coil region" evidence="1">
    <location>
        <begin position="97"/>
        <end position="160"/>
    </location>
</feature>
<dbReference type="PANTHER" id="PTHR19321">
    <property type="entry name" value="PROTEIN REGULATOR OF CYTOKINESIS 1 PRC1-RELATED"/>
    <property type="match status" value="1"/>
</dbReference>
<dbReference type="Pfam" id="PF03999">
    <property type="entry name" value="MAP65_ASE1"/>
    <property type="match status" value="2"/>
</dbReference>
<dbReference type="EMBL" id="JABSTV010001248">
    <property type="protein sequence ID" value="KAH7968418.1"/>
    <property type="molecule type" value="Genomic_DNA"/>
</dbReference>
<name>A0A9D4Q5S2_RHISA</name>
<dbReference type="PANTHER" id="PTHR19321:SF41">
    <property type="entry name" value="FASCETTO-RELATED"/>
    <property type="match status" value="1"/>
</dbReference>
<dbReference type="VEuPathDB" id="VectorBase:RSAN_051017"/>
<feature type="region of interest" description="Disordered" evidence="2">
    <location>
        <begin position="381"/>
        <end position="452"/>
    </location>
</feature>
<feature type="compositionally biased region" description="Polar residues" evidence="2">
    <location>
        <begin position="417"/>
        <end position="437"/>
    </location>
</feature>
<dbReference type="GO" id="GO:1990023">
    <property type="term" value="C:mitotic spindle midzone"/>
    <property type="evidence" value="ECO:0007669"/>
    <property type="project" value="TreeGrafter"/>
</dbReference>
<feature type="compositionally biased region" description="Polar residues" evidence="2">
    <location>
        <begin position="475"/>
        <end position="499"/>
    </location>
</feature>
<accession>A0A9D4Q5S2</accession>
<organism evidence="3 4">
    <name type="scientific">Rhipicephalus sanguineus</name>
    <name type="common">Brown dog tick</name>
    <name type="synonym">Ixodes sanguineus</name>
    <dbReference type="NCBI Taxonomy" id="34632"/>
    <lineage>
        <taxon>Eukaryota</taxon>
        <taxon>Metazoa</taxon>
        <taxon>Ecdysozoa</taxon>
        <taxon>Arthropoda</taxon>
        <taxon>Chelicerata</taxon>
        <taxon>Arachnida</taxon>
        <taxon>Acari</taxon>
        <taxon>Parasitiformes</taxon>
        <taxon>Ixodida</taxon>
        <taxon>Ixodoidea</taxon>
        <taxon>Ixodidae</taxon>
        <taxon>Rhipicephalinae</taxon>
        <taxon>Rhipicephalus</taxon>
        <taxon>Rhipicephalus</taxon>
    </lineage>
</organism>
<dbReference type="InterPro" id="IPR007145">
    <property type="entry name" value="MAP65_Ase1_PRC1"/>
</dbReference>
<evidence type="ECO:0000256" key="1">
    <source>
        <dbReference type="SAM" id="Coils"/>
    </source>
</evidence>
<feature type="region of interest" description="Disordered" evidence="2">
    <location>
        <begin position="475"/>
        <end position="515"/>
    </location>
</feature>
<dbReference type="AlphaFoldDB" id="A0A9D4Q5S2"/>
<proteinExistence type="predicted"/>
<dbReference type="GO" id="GO:0005737">
    <property type="term" value="C:cytoplasm"/>
    <property type="evidence" value="ECO:0007669"/>
    <property type="project" value="TreeGrafter"/>
</dbReference>
<dbReference type="Gene3D" id="1.20.58.1520">
    <property type="match status" value="1"/>
</dbReference>
<reference evidence="3" key="2">
    <citation type="submission" date="2021-09" db="EMBL/GenBank/DDBJ databases">
        <authorList>
            <person name="Jia N."/>
            <person name="Wang J."/>
            <person name="Shi W."/>
            <person name="Du L."/>
            <person name="Sun Y."/>
            <person name="Zhan W."/>
            <person name="Jiang J."/>
            <person name="Wang Q."/>
            <person name="Zhang B."/>
            <person name="Ji P."/>
            <person name="Sakyi L.B."/>
            <person name="Cui X."/>
            <person name="Yuan T."/>
            <person name="Jiang B."/>
            <person name="Yang W."/>
            <person name="Lam T.T.-Y."/>
            <person name="Chang Q."/>
            <person name="Ding S."/>
            <person name="Wang X."/>
            <person name="Zhu J."/>
            <person name="Ruan X."/>
            <person name="Zhao L."/>
            <person name="Wei J."/>
            <person name="Que T."/>
            <person name="Du C."/>
            <person name="Cheng J."/>
            <person name="Dai P."/>
            <person name="Han X."/>
            <person name="Huang E."/>
            <person name="Gao Y."/>
            <person name="Liu J."/>
            <person name="Shao H."/>
            <person name="Ye R."/>
            <person name="Li L."/>
            <person name="Wei W."/>
            <person name="Wang X."/>
            <person name="Wang C."/>
            <person name="Huo Q."/>
            <person name="Li W."/>
            <person name="Guo W."/>
            <person name="Chen H."/>
            <person name="Chen S."/>
            <person name="Zhou L."/>
            <person name="Zhou L."/>
            <person name="Ni X."/>
            <person name="Tian J."/>
            <person name="Zhou Y."/>
            <person name="Sheng Y."/>
            <person name="Liu T."/>
            <person name="Pan Y."/>
            <person name="Xia L."/>
            <person name="Li J."/>
            <person name="Zhao F."/>
            <person name="Cao W."/>
        </authorList>
    </citation>
    <scope>NUCLEOTIDE SEQUENCE</scope>
    <source>
        <strain evidence="3">Rsan-2018</strain>
        <tissue evidence="3">Larvae</tissue>
    </source>
</reference>
<reference evidence="3" key="1">
    <citation type="journal article" date="2020" name="Cell">
        <title>Large-Scale Comparative Analyses of Tick Genomes Elucidate Their Genetic Diversity and Vector Capacities.</title>
        <authorList>
            <consortium name="Tick Genome and Microbiome Consortium (TIGMIC)"/>
            <person name="Jia N."/>
            <person name="Wang J."/>
            <person name="Shi W."/>
            <person name="Du L."/>
            <person name="Sun Y."/>
            <person name="Zhan W."/>
            <person name="Jiang J.F."/>
            <person name="Wang Q."/>
            <person name="Zhang B."/>
            <person name="Ji P."/>
            <person name="Bell-Sakyi L."/>
            <person name="Cui X.M."/>
            <person name="Yuan T.T."/>
            <person name="Jiang B.G."/>
            <person name="Yang W.F."/>
            <person name="Lam T.T."/>
            <person name="Chang Q.C."/>
            <person name="Ding S.J."/>
            <person name="Wang X.J."/>
            <person name="Zhu J.G."/>
            <person name="Ruan X.D."/>
            <person name="Zhao L."/>
            <person name="Wei J.T."/>
            <person name="Ye R.Z."/>
            <person name="Que T.C."/>
            <person name="Du C.H."/>
            <person name="Zhou Y.H."/>
            <person name="Cheng J.X."/>
            <person name="Dai P.F."/>
            <person name="Guo W.B."/>
            <person name="Han X.H."/>
            <person name="Huang E.J."/>
            <person name="Li L.F."/>
            <person name="Wei W."/>
            <person name="Gao Y.C."/>
            <person name="Liu J.Z."/>
            <person name="Shao H.Z."/>
            <person name="Wang X."/>
            <person name="Wang C.C."/>
            <person name="Yang T.C."/>
            <person name="Huo Q.B."/>
            <person name="Li W."/>
            <person name="Chen H.Y."/>
            <person name="Chen S.E."/>
            <person name="Zhou L.G."/>
            <person name="Ni X.B."/>
            <person name="Tian J.H."/>
            <person name="Sheng Y."/>
            <person name="Liu T."/>
            <person name="Pan Y.S."/>
            <person name="Xia L.Y."/>
            <person name="Li J."/>
            <person name="Zhao F."/>
            <person name="Cao W.C."/>
        </authorList>
    </citation>
    <scope>NUCLEOTIDE SEQUENCE</scope>
    <source>
        <strain evidence="3">Rsan-2018</strain>
    </source>
</reference>
<gene>
    <name evidence="3" type="ORF">HPB52_008289</name>
</gene>
<evidence type="ECO:0000313" key="3">
    <source>
        <dbReference type="EMBL" id="KAH7968418.1"/>
    </source>
</evidence>
<sequence length="515" mass="57871">MVRAKVNELTSVWCDVGIDYEPTRSRLERTRVHLSNLLNQMVDGEVDMKERLLKNIAQFTVDVHQLSSELDVPNPAIPDSLTILERESTIRERLEHLKEIKNYRRRERKKLRAKETELCAKLGMPASNLCSASVPSEKDLQELEKHVEALEQEKAVRSCTVSLLRKDIIAKLHLLDAQPQAQLEIQVIDDEDGFILSKDNIDELKAYLDRLKQLEEARRQELAGLLDQLALFFDRLDIPPEEQDRIRSSSNGLTPSILAASRVYLDEDDSEDISEERLALLEEQLKALKEFYSENKMIIAKAERHDALWSRSLELEKLATDPSRLTNRGGRLLLEAKERQRLQVEIPRLRKEIEKFITTYSGSNKIFAVWGKDFLEHLDAQQQAHAQEKERERLERESRRKATPSALGSSKRAYCGTPSSSASKMSRLGTSSATLASSRRLGTPVGKGSLAVRGGTPVGAAVRSIRRRSLKTQQKKLANGRQLFSNTGAEGAGPSTSTGAPLGGVSTMDSFAARL</sequence>
<keyword evidence="1" id="KW-0175">Coiled coil</keyword>